<dbReference type="PANTHER" id="PTHR13847">
    <property type="entry name" value="SARCOSINE DEHYDROGENASE-RELATED"/>
    <property type="match status" value="1"/>
</dbReference>
<evidence type="ECO:0000313" key="4">
    <source>
        <dbReference type="Proteomes" id="UP000327179"/>
    </source>
</evidence>
<feature type="domain" description="FAD dependent oxidoreductase" evidence="2">
    <location>
        <begin position="40"/>
        <end position="402"/>
    </location>
</feature>
<dbReference type="GO" id="GO:0016491">
    <property type="term" value="F:oxidoreductase activity"/>
    <property type="evidence" value="ECO:0007669"/>
    <property type="project" value="UniProtKB-KW"/>
</dbReference>
<sequence length="475" mass="51849">MDLQPALPGADSRLWSWWREDANYSYGPASTVLTGTKDVDVVIIGGGFTGLWTALALRERAPHLSVALVEASRVGDGASSRNGGMVHGYWASLNSNVQTIGIESALEIARLGSDAQDAIRKFANRPGVDVWWREEGSIRVATCPAQERKLVDYWRECDELGAGRFIQKISQSETREMIDAPVFGSSLYFPEAANVHPGRLVLALRDAAVAAGVSIYEQSPVGRIDEARIHSVITKHGRLRAGHVVLATNVGLSAIPEVGARMSLFSSFATMSREVPDALSRLGWNHGVGASDFRMFLHYFRRTKDNRVLMGSGSGPIGFGSQTANPLLYGDEATKERARRGMARLLPEVAQAGFAKSWGWPIDVSADRLPFFKTLRRGIYYGGGYSGHGVNATWIAGRCLSSLVLGVKDQWSQSPFCARKVPRLPPEPFKYIGANAIRWGILRCEEAEEAEQRSDIAARSLAALPKILGLRIGVR</sequence>
<evidence type="ECO:0000313" key="3">
    <source>
        <dbReference type="EMBL" id="QEY64267.1"/>
    </source>
</evidence>
<evidence type="ECO:0000256" key="1">
    <source>
        <dbReference type="ARBA" id="ARBA00023002"/>
    </source>
</evidence>
<protein>
    <submittedName>
        <fullName evidence="3">FAD-dependent oxidoreductase</fullName>
    </submittedName>
</protein>
<proteinExistence type="predicted"/>
<dbReference type="EMBL" id="CP043311">
    <property type="protein sequence ID" value="QEY64267.1"/>
    <property type="molecule type" value="Genomic_DNA"/>
</dbReference>
<dbReference type="GO" id="GO:0005737">
    <property type="term" value="C:cytoplasm"/>
    <property type="evidence" value="ECO:0007669"/>
    <property type="project" value="TreeGrafter"/>
</dbReference>
<accession>A0A5J6QPM8</accession>
<dbReference type="InterPro" id="IPR036188">
    <property type="entry name" value="FAD/NAD-bd_sf"/>
</dbReference>
<dbReference type="InterPro" id="IPR006076">
    <property type="entry name" value="FAD-dep_OxRdtase"/>
</dbReference>
<dbReference type="KEGG" id="plal:FXN65_20210"/>
<evidence type="ECO:0000259" key="2">
    <source>
        <dbReference type="Pfam" id="PF01266"/>
    </source>
</evidence>
<name>A0A5J6QPM8_9GAMM</name>
<dbReference type="Proteomes" id="UP000327179">
    <property type="component" value="Chromosome"/>
</dbReference>
<dbReference type="RefSeq" id="WP_151135744.1">
    <property type="nucleotide sequence ID" value="NZ_CP043311.1"/>
</dbReference>
<dbReference type="PANTHER" id="PTHR13847:SF285">
    <property type="entry name" value="FAD DEPENDENT OXIDOREDUCTASE DOMAIN-CONTAINING PROTEIN"/>
    <property type="match status" value="1"/>
</dbReference>
<organism evidence="3 4">
    <name type="scientific">Metapseudomonas lalkuanensis</name>
    <dbReference type="NCBI Taxonomy" id="2604832"/>
    <lineage>
        <taxon>Bacteria</taxon>
        <taxon>Pseudomonadati</taxon>
        <taxon>Pseudomonadota</taxon>
        <taxon>Gammaproteobacteria</taxon>
        <taxon>Pseudomonadales</taxon>
        <taxon>Pseudomonadaceae</taxon>
        <taxon>Metapseudomonas</taxon>
    </lineage>
</organism>
<reference evidence="3 4" key="1">
    <citation type="submission" date="2019-08" db="EMBL/GenBank/DDBJ databases">
        <title>Whole-genome Sequencing of e-waste polymer degrading bacterium Pseudomonas sp. strain PE08.</title>
        <authorList>
            <person name="Kirdat K."/>
            <person name="Debbarma P."/>
            <person name="Narawade N."/>
            <person name="Suyal D."/>
            <person name="Thorat V."/>
            <person name="Shouche Y."/>
            <person name="Goel R."/>
            <person name="Yadav A."/>
        </authorList>
    </citation>
    <scope>NUCLEOTIDE SEQUENCE [LARGE SCALE GENOMIC DNA]</scope>
    <source>
        <strain evidence="3 4">PE08</strain>
    </source>
</reference>
<dbReference type="Gene3D" id="3.50.50.60">
    <property type="entry name" value="FAD/NAD(P)-binding domain"/>
    <property type="match status" value="1"/>
</dbReference>
<dbReference type="Gene3D" id="3.30.9.10">
    <property type="entry name" value="D-Amino Acid Oxidase, subunit A, domain 2"/>
    <property type="match status" value="1"/>
</dbReference>
<keyword evidence="4" id="KW-1185">Reference proteome</keyword>
<keyword evidence="1" id="KW-0560">Oxidoreductase</keyword>
<gene>
    <name evidence="3" type="ORF">FXN65_20210</name>
</gene>
<dbReference type="Pfam" id="PF01266">
    <property type="entry name" value="DAO"/>
    <property type="match status" value="1"/>
</dbReference>
<dbReference type="AlphaFoldDB" id="A0A5J6QPM8"/>
<dbReference type="SUPFAM" id="SSF51905">
    <property type="entry name" value="FAD/NAD(P)-binding domain"/>
    <property type="match status" value="1"/>
</dbReference>